<dbReference type="InterPro" id="IPR001216">
    <property type="entry name" value="P-phosphate_BS"/>
</dbReference>
<accession>A0ABU9VMV6</accession>
<dbReference type="GO" id="GO:0016740">
    <property type="term" value="F:transferase activity"/>
    <property type="evidence" value="ECO:0007669"/>
    <property type="project" value="UniProtKB-KW"/>
</dbReference>
<dbReference type="Gene3D" id="3.40.50.1100">
    <property type="match status" value="2"/>
</dbReference>
<evidence type="ECO:0000313" key="5">
    <source>
        <dbReference type="Proteomes" id="UP001418796"/>
    </source>
</evidence>
<comment type="caution">
    <text evidence="4">The sequence shown here is derived from an EMBL/GenBank/DDBJ whole genome shotgun (WGS) entry which is preliminary data.</text>
</comment>
<comment type="cofactor">
    <cofactor evidence="1">
        <name>pyridoxal 5'-phosphate</name>
        <dbReference type="ChEBI" id="CHEBI:597326"/>
    </cofactor>
</comment>
<keyword evidence="4" id="KW-0808">Transferase</keyword>
<evidence type="ECO:0000256" key="1">
    <source>
        <dbReference type="ARBA" id="ARBA00001933"/>
    </source>
</evidence>
<evidence type="ECO:0000313" key="4">
    <source>
        <dbReference type="EMBL" id="MEN0644523.1"/>
    </source>
</evidence>
<evidence type="ECO:0000259" key="3">
    <source>
        <dbReference type="Pfam" id="PF00291"/>
    </source>
</evidence>
<dbReference type="EMBL" id="JBCITK010000001">
    <property type="protein sequence ID" value="MEN0644523.1"/>
    <property type="molecule type" value="Genomic_DNA"/>
</dbReference>
<dbReference type="Proteomes" id="UP001418796">
    <property type="component" value="Unassembled WGS sequence"/>
</dbReference>
<dbReference type="PANTHER" id="PTHR10314">
    <property type="entry name" value="CYSTATHIONINE BETA-SYNTHASE"/>
    <property type="match status" value="1"/>
</dbReference>
<evidence type="ECO:0000256" key="2">
    <source>
        <dbReference type="ARBA" id="ARBA00022898"/>
    </source>
</evidence>
<dbReference type="RefSeq" id="WP_343131201.1">
    <property type="nucleotide sequence ID" value="NZ_JBCITK010000001.1"/>
</dbReference>
<dbReference type="PROSITE" id="PS00901">
    <property type="entry name" value="CYS_SYNTHASE"/>
    <property type="match status" value="1"/>
</dbReference>
<keyword evidence="2" id="KW-0663">Pyridoxal phosphate</keyword>
<dbReference type="CDD" id="cd01561">
    <property type="entry name" value="CBS_like"/>
    <property type="match status" value="1"/>
</dbReference>
<dbReference type="Pfam" id="PF00291">
    <property type="entry name" value="PALP"/>
    <property type="match status" value="1"/>
</dbReference>
<sequence length="306" mass="32801">MHKSVHTLIGGTPLFELTHELIPADIRVIAKLEYMNPGGSIKDRLGMFLLKHAINNKYITSKGTIIEPTAGNTGIALALAAIGTNVKVECVIPEGFSREKQQLMQALGATVHTTPNESGIEGAIAYAMKLTDEIPDSYSPCQFKNEQNPLTYYETLAPEIWSQLGGDIDVFVAGAGTGGTFTGTARYFKEKNSAIRTVVVEPEGSILNGGTPGPHRTEGIGMNQLSAVIDPSLFDSIHTISDREAFRMTQQLASNVGLLVGSSSGAAFCAAIKEAQMAKKGATIVTIFPDGSERYLSTGIYEEEFR</sequence>
<dbReference type="InterPro" id="IPR036052">
    <property type="entry name" value="TrpB-like_PALP_sf"/>
</dbReference>
<organism evidence="4 5">
    <name type="scientific">Alkalicoccobacillus gibsonii</name>
    <dbReference type="NCBI Taxonomy" id="79881"/>
    <lineage>
        <taxon>Bacteria</taxon>
        <taxon>Bacillati</taxon>
        <taxon>Bacillota</taxon>
        <taxon>Bacilli</taxon>
        <taxon>Bacillales</taxon>
        <taxon>Bacillaceae</taxon>
        <taxon>Alkalicoccobacillus</taxon>
    </lineage>
</organism>
<dbReference type="SUPFAM" id="SSF53686">
    <property type="entry name" value="Tryptophan synthase beta subunit-like PLP-dependent enzymes"/>
    <property type="match status" value="1"/>
</dbReference>
<dbReference type="EC" id="2.5.1.-" evidence="4"/>
<keyword evidence="5" id="KW-1185">Reference proteome</keyword>
<gene>
    <name evidence="4" type="ORF">MKY91_15325</name>
</gene>
<proteinExistence type="predicted"/>
<dbReference type="InterPro" id="IPR050214">
    <property type="entry name" value="Cys_Synth/Cystath_Beta-Synth"/>
</dbReference>
<name>A0ABU9VMV6_9BACI</name>
<dbReference type="InterPro" id="IPR001926">
    <property type="entry name" value="TrpB-like_PALP"/>
</dbReference>
<reference evidence="4 5" key="1">
    <citation type="submission" date="2024-03" db="EMBL/GenBank/DDBJ databases">
        <title>Bacilli Hybrid Assemblies.</title>
        <authorList>
            <person name="Kovac J."/>
        </authorList>
    </citation>
    <scope>NUCLEOTIDE SEQUENCE [LARGE SCALE GENOMIC DNA]</scope>
    <source>
        <strain evidence="4 5">FSL R7-0666</strain>
    </source>
</reference>
<protein>
    <submittedName>
        <fullName evidence="4">Cysteine synthase family protein</fullName>
        <ecNumber evidence="4">2.5.1.-</ecNumber>
    </submittedName>
</protein>
<feature type="domain" description="Tryptophan synthase beta chain-like PALP" evidence="3">
    <location>
        <begin position="7"/>
        <end position="290"/>
    </location>
</feature>